<proteinExistence type="predicted"/>
<organism evidence="1">
    <name type="scientific">Arion vulgaris</name>
    <dbReference type="NCBI Taxonomy" id="1028688"/>
    <lineage>
        <taxon>Eukaryota</taxon>
        <taxon>Metazoa</taxon>
        <taxon>Spiralia</taxon>
        <taxon>Lophotrochozoa</taxon>
        <taxon>Mollusca</taxon>
        <taxon>Gastropoda</taxon>
        <taxon>Heterobranchia</taxon>
        <taxon>Euthyneura</taxon>
        <taxon>Panpulmonata</taxon>
        <taxon>Eupulmonata</taxon>
        <taxon>Stylommatophora</taxon>
        <taxon>Helicina</taxon>
        <taxon>Arionoidea</taxon>
        <taxon>Arionidae</taxon>
        <taxon>Arion</taxon>
    </lineage>
</organism>
<accession>A0A0B6Y5S3</accession>
<protein>
    <submittedName>
        <fullName evidence="1">Uncharacterized protein</fullName>
    </submittedName>
</protein>
<gene>
    <name evidence="1" type="primary">ORF13541</name>
</gene>
<feature type="non-terminal residue" evidence="1">
    <location>
        <position position="1"/>
    </location>
</feature>
<dbReference type="EMBL" id="HACG01004619">
    <property type="protein sequence ID" value="CEK51484.1"/>
    <property type="molecule type" value="Transcribed_RNA"/>
</dbReference>
<dbReference type="AlphaFoldDB" id="A0A0B6Y5S3"/>
<sequence length="51" mass="5456">RLNFSTALKSGITDSNNSKLTTDIGTICVFDSQLNGPKRSPNKNTGDAFIP</sequence>
<reference evidence="1" key="1">
    <citation type="submission" date="2014-12" db="EMBL/GenBank/DDBJ databases">
        <title>Insight into the proteome of Arion vulgaris.</title>
        <authorList>
            <person name="Aradska J."/>
            <person name="Bulat T."/>
            <person name="Smidak R."/>
            <person name="Sarate P."/>
            <person name="Gangsoo J."/>
            <person name="Sialana F."/>
            <person name="Bilban M."/>
            <person name="Lubec G."/>
        </authorList>
    </citation>
    <scope>NUCLEOTIDE SEQUENCE</scope>
    <source>
        <tissue evidence="1">Skin</tissue>
    </source>
</reference>
<evidence type="ECO:0000313" key="1">
    <source>
        <dbReference type="EMBL" id="CEK51484.1"/>
    </source>
</evidence>
<name>A0A0B6Y5S3_9EUPU</name>